<organism evidence="1 2">
    <name type="scientific">Mucuna pruriens</name>
    <name type="common">Velvet bean</name>
    <name type="synonym">Dolichos pruriens</name>
    <dbReference type="NCBI Taxonomy" id="157652"/>
    <lineage>
        <taxon>Eukaryota</taxon>
        <taxon>Viridiplantae</taxon>
        <taxon>Streptophyta</taxon>
        <taxon>Embryophyta</taxon>
        <taxon>Tracheophyta</taxon>
        <taxon>Spermatophyta</taxon>
        <taxon>Magnoliopsida</taxon>
        <taxon>eudicotyledons</taxon>
        <taxon>Gunneridae</taxon>
        <taxon>Pentapetalae</taxon>
        <taxon>rosids</taxon>
        <taxon>fabids</taxon>
        <taxon>Fabales</taxon>
        <taxon>Fabaceae</taxon>
        <taxon>Papilionoideae</taxon>
        <taxon>50 kb inversion clade</taxon>
        <taxon>NPAAA clade</taxon>
        <taxon>indigoferoid/millettioid clade</taxon>
        <taxon>Phaseoleae</taxon>
        <taxon>Mucuna</taxon>
    </lineage>
</organism>
<keyword evidence="2" id="KW-1185">Reference proteome</keyword>
<protein>
    <submittedName>
        <fullName evidence="1">Protein FAR1-RELATED SEQUENCE 5</fullName>
    </submittedName>
</protein>
<evidence type="ECO:0000313" key="1">
    <source>
        <dbReference type="EMBL" id="RDX91156.1"/>
    </source>
</evidence>
<dbReference type="PANTHER" id="PTHR47718:SF2">
    <property type="entry name" value="PROTEIN FAR1-RELATED SEQUENCE 5-LIKE"/>
    <property type="match status" value="1"/>
</dbReference>
<dbReference type="OrthoDB" id="1672286at2759"/>
<reference evidence="1" key="1">
    <citation type="submission" date="2018-05" db="EMBL/GenBank/DDBJ databases">
        <title>Draft genome of Mucuna pruriens seed.</title>
        <authorList>
            <person name="Nnadi N.E."/>
            <person name="Vos R."/>
            <person name="Hasami M.H."/>
            <person name="Devisetty U.K."/>
            <person name="Aguiy J.C."/>
        </authorList>
    </citation>
    <scope>NUCLEOTIDE SEQUENCE [LARGE SCALE GENOMIC DNA]</scope>
    <source>
        <strain evidence="1">JCA_2017</strain>
    </source>
</reference>
<dbReference type="Proteomes" id="UP000257109">
    <property type="component" value="Unassembled WGS sequence"/>
</dbReference>
<evidence type="ECO:0000313" key="2">
    <source>
        <dbReference type="Proteomes" id="UP000257109"/>
    </source>
</evidence>
<dbReference type="STRING" id="157652.A0A371GKU7"/>
<gene>
    <name evidence="1" type="primary">FRS5</name>
    <name evidence="1" type="ORF">CR513_26898</name>
</gene>
<dbReference type="AlphaFoldDB" id="A0A371GKU7"/>
<name>A0A371GKU7_MUCPR</name>
<comment type="caution">
    <text evidence="1">The sequence shown here is derived from an EMBL/GenBank/DDBJ whole genome shotgun (WGS) entry which is preliminary data.</text>
</comment>
<dbReference type="PANTHER" id="PTHR47718">
    <property type="entry name" value="OS01G0519700 PROTEIN"/>
    <property type="match status" value="1"/>
</dbReference>
<sequence length="190" mass="23139">MDYEYFGDVVTIDTTYRFNHFRGVVVFGNEHKNKKTQNYFHISRLCNVKALWEVMPERYHGLCSWHLMQNDIRHLSKLMKSGSSFLRALKFYIYRYLEKIDFQRAWDKLVGDYKLKENWWISSIYKIKEKWAKCYMKNAFNICLRSTQFSESSNADLKTGLKPNFDIIHFFKHFDRVVNDKRYNELECEF</sequence>
<feature type="non-terminal residue" evidence="1">
    <location>
        <position position="1"/>
    </location>
</feature>
<proteinExistence type="predicted"/>
<accession>A0A371GKU7</accession>
<dbReference type="EMBL" id="QJKJ01005190">
    <property type="protein sequence ID" value="RDX91156.1"/>
    <property type="molecule type" value="Genomic_DNA"/>
</dbReference>